<dbReference type="HOGENOM" id="CLU_114047_3_1_10"/>
<dbReference type="InterPro" id="IPR051404">
    <property type="entry name" value="TA_system_antitoxin"/>
</dbReference>
<sequence length="69" mass="7691">MRNYTAIVERCKETGLFVGFIPGFQGAHTQGETLDELHQNLQEVIEMLLEDGEPVLEAEFIGTQNIVVA</sequence>
<name>B4SA01_PELPB</name>
<dbReference type="PANTHER" id="PTHR34504:SF4">
    <property type="entry name" value="ANTITOXIN HICB"/>
    <property type="match status" value="1"/>
</dbReference>
<dbReference type="InterPro" id="IPR049389">
    <property type="entry name" value="TTHA0281-like"/>
</dbReference>
<evidence type="ECO:0008006" key="3">
    <source>
        <dbReference type="Google" id="ProtNLM"/>
    </source>
</evidence>
<dbReference type="KEGG" id="pph:Ppha_1441"/>
<dbReference type="Gene3D" id="3.30.160.250">
    <property type="match status" value="1"/>
</dbReference>
<dbReference type="InterPro" id="IPR035069">
    <property type="entry name" value="TTHA1013/TTHA0281-like"/>
</dbReference>
<proteinExistence type="predicted"/>
<evidence type="ECO:0000313" key="1">
    <source>
        <dbReference type="EMBL" id="ACF43697.1"/>
    </source>
</evidence>
<organism evidence="1 2">
    <name type="scientific">Pelodictyon phaeoclathratiforme (strain DSM 5477 / BU-1)</name>
    <dbReference type="NCBI Taxonomy" id="324925"/>
    <lineage>
        <taxon>Bacteria</taxon>
        <taxon>Pseudomonadati</taxon>
        <taxon>Chlorobiota</taxon>
        <taxon>Chlorobiia</taxon>
        <taxon>Chlorobiales</taxon>
        <taxon>Chlorobiaceae</taxon>
        <taxon>Chlorobium/Pelodictyon group</taxon>
        <taxon>Pelodictyon</taxon>
    </lineage>
</organism>
<dbReference type="eggNOG" id="COG1598">
    <property type="taxonomic scope" value="Bacteria"/>
</dbReference>
<dbReference type="OrthoDB" id="5419659at2"/>
<dbReference type="Pfam" id="PF21748">
    <property type="entry name" value="UPF0150"/>
    <property type="match status" value="1"/>
</dbReference>
<protein>
    <recommendedName>
        <fullName evidence="3">HicB-like antitoxin of toxin-antitoxin system domain-containing protein</fullName>
    </recommendedName>
</protein>
<dbReference type="STRING" id="324925.Ppha_1441"/>
<dbReference type="EMBL" id="CP001110">
    <property type="protein sequence ID" value="ACF43697.1"/>
    <property type="molecule type" value="Genomic_DNA"/>
</dbReference>
<dbReference type="AlphaFoldDB" id="B4SA01"/>
<gene>
    <name evidence="1" type="ordered locus">Ppha_1441</name>
</gene>
<keyword evidence="2" id="KW-1185">Reference proteome</keyword>
<accession>B4SA01</accession>
<dbReference type="SUPFAM" id="SSF143100">
    <property type="entry name" value="TTHA1013/TTHA0281-like"/>
    <property type="match status" value="1"/>
</dbReference>
<dbReference type="PANTHER" id="PTHR34504">
    <property type="entry name" value="ANTITOXIN HICB"/>
    <property type="match status" value="1"/>
</dbReference>
<dbReference type="Proteomes" id="UP000002724">
    <property type="component" value="Chromosome"/>
</dbReference>
<dbReference type="RefSeq" id="WP_012508185.1">
    <property type="nucleotide sequence ID" value="NC_011060.1"/>
</dbReference>
<reference evidence="1 2" key="1">
    <citation type="submission" date="2008-06" db="EMBL/GenBank/DDBJ databases">
        <title>Complete sequence of Pelodictyon phaeoclathratiforme BU-1.</title>
        <authorList>
            <consortium name="US DOE Joint Genome Institute"/>
            <person name="Lucas S."/>
            <person name="Copeland A."/>
            <person name="Lapidus A."/>
            <person name="Glavina del Rio T."/>
            <person name="Dalin E."/>
            <person name="Tice H."/>
            <person name="Bruce D."/>
            <person name="Goodwin L."/>
            <person name="Pitluck S."/>
            <person name="Schmutz J."/>
            <person name="Larimer F."/>
            <person name="Land M."/>
            <person name="Hauser L."/>
            <person name="Kyrpides N."/>
            <person name="Mikhailova N."/>
            <person name="Liu Z."/>
            <person name="Li T."/>
            <person name="Zhao F."/>
            <person name="Overmann J."/>
            <person name="Bryant D.A."/>
            <person name="Richardson P."/>
        </authorList>
    </citation>
    <scope>NUCLEOTIDE SEQUENCE [LARGE SCALE GENOMIC DNA]</scope>
    <source>
        <strain evidence="2">DSM 5477 / BU-1</strain>
    </source>
</reference>
<evidence type="ECO:0000313" key="2">
    <source>
        <dbReference type="Proteomes" id="UP000002724"/>
    </source>
</evidence>